<keyword evidence="3 10" id="KW-0716">Sensory transduction</keyword>
<feature type="transmembrane region" description="Helical" evidence="10">
    <location>
        <begin position="260"/>
        <end position="276"/>
    </location>
</feature>
<dbReference type="AlphaFoldDB" id="A0ABD1EXF1"/>
<comment type="caution">
    <text evidence="10">Lacks conserved residue(s) required for the propagation of feature annotation.</text>
</comment>
<evidence type="ECO:0000313" key="12">
    <source>
        <dbReference type="Proteomes" id="UP001566132"/>
    </source>
</evidence>
<evidence type="ECO:0000256" key="4">
    <source>
        <dbReference type="ARBA" id="ARBA00022692"/>
    </source>
</evidence>
<feature type="transmembrane region" description="Helical" evidence="10">
    <location>
        <begin position="176"/>
        <end position="202"/>
    </location>
</feature>
<feature type="transmembrane region" description="Helical" evidence="10">
    <location>
        <begin position="61"/>
        <end position="82"/>
    </location>
</feature>
<name>A0ABD1EXF1_HYPHA</name>
<comment type="similarity">
    <text evidence="10">Belongs to the insect chemoreceptor superfamily. Heteromeric odorant receptor channel (TC 1.A.69) family.</text>
</comment>
<evidence type="ECO:0000256" key="10">
    <source>
        <dbReference type="RuleBase" id="RU351113"/>
    </source>
</evidence>
<dbReference type="GO" id="GO:0007165">
    <property type="term" value="P:signal transduction"/>
    <property type="evidence" value="ECO:0007669"/>
    <property type="project" value="UniProtKB-KW"/>
</dbReference>
<keyword evidence="12" id="KW-1185">Reference proteome</keyword>
<keyword evidence="6 10" id="KW-1133">Transmembrane helix</keyword>
<feature type="transmembrane region" description="Helical" evidence="10">
    <location>
        <begin position="27"/>
        <end position="49"/>
    </location>
</feature>
<dbReference type="PANTHER" id="PTHR21137">
    <property type="entry name" value="ODORANT RECEPTOR"/>
    <property type="match status" value="1"/>
</dbReference>
<feature type="transmembrane region" description="Helical" evidence="10">
    <location>
        <begin position="288"/>
        <end position="305"/>
    </location>
</feature>
<dbReference type="GO" id="GO:0005886">
    <property type="term" value="C:plasma membrane"/>
    <property type="evidence" value="ECO:0007669"/>
    <property type="project" value="UniProtKB-SubCell"/>
</dbReference>
<evidence type="ECO:0000256" key="9">
    <source>
        <dbReference type="ARBA" id="ARBA00023224"/>
    </source>
</evidence>
<evidence type="ECO:0000256" key="7">
    <source>
        <dbReference type="ARBA" id="ARBA00023136"/>
    </source>
</evidence>
<evidence type="ECO:0000256" key="1">
    <source>
        <dbReference type="ARBA" id="ARBA00004651"/>
    </source>
</evidence>
<proteinExistence type="inferred from homology"/>
<reference evidence="11 12" key="1">
    <citation type="submission" date="2024-05" db="EMBL/GenBank/DDBJ databases">
        <title>Genetic variation in Jamaican populations of the coffee berry borer (Hypothenemus hampei).</title>
        <authorList>
            <person name="Errbii M."/>
            <person name="Myrie A."/>
        </authorList>
    </citation>
    <scope>NUCLEOTIDE SEQUENCE [LARGE SCALE GENOMIC DNA]</scope>
    <source>
        <strain evidence="11">JA-Hopewell-2020-01-JO</strain>
        <tissue evidence="11">Whole body</tissue>
    </source>
</reference>
<sequence length="387" mass="44536">MAEIKVLSFHIQILELLFIWPKSSKSIINICFIYLVCCLMFVGITPTYWTIVSLGNYEIEAFLEASTSIFNTLGYAVAYYSLLKNKGVIEKIIKDINLFQKYCPSNIIQEVDTKFTRLTKFLFIYIILGISTNAVWKLISIDSCRAERGAKLLKHDPCGLPSRNYFPFDVSKPEIFWVYFVLQNLCALHACLVFLMASSLFLGLLAHISTQLTYCAHEFEKFNYQQEWTTLNKDFLIYVNYHRAILTYAKDVFRIFRSTIDVYIAITSVSIAIIGYQIVTSKDLDKRIIFTMLLCGWQTIFFLICNSIQNVRDKSISVSEALYNSKWTTKLDKTSLRLNIIMVISRAQKPISYAIPCIGVMSLERFLAIVKSSYSIFTILVTTTDMN</sequence>
<comment type="subcellular location">
    <subcellularLocation>
        <location evidence="1 10">Cell membrane</location>
        <topology evidence="1 10">Multi-pass membrane protein</topology>
    </subcellularLocation>
</comment>
<keyword evidence="8 10" id="KW-0675">Receptor</keyword>
<evidence type="ECO:0000256" key="2">
    <source>
        <dbReference type="ARBA" id="ARBA00022475"/>
    </source>
</evidence>
<gene>
    <name evidence="11" type="ORF">ABEB36_005221</name>
</gene>
<dbReference type="GO" id="GO:0007608">
    <property type="term" value="P:sensory perception of smell"/>
    <property type="evidence" value="ECO:0007669"/>
    <property type="project" value="UniProtKB-KW"/>
</dbReference>
<protein>
    <recommendedName>
        <fullName evidence="10">Odorant receptor</fullName>
    </recommendedName>
</protein>
<feature type="transmembrane region" description="Helical" evidence="10">
    <location>
        <begin position="121"/>
        <end position="139"/>
    </location>
</feature>
<accession>A0ABD1EXF1</accession>
<evidence type="ECO:0000313" key="11">
    <source>
        <dbReference type="EMBL" id="KAL1505722.1"/>
    </source>
</evidence>
<evidence type="ECO:0000256" key="6">
    <source>
        <dbReference type="ARBA" id="ARBA00022989"/>
    </source>
</evidence>
<evidence type="ECO:0000256" key="5">
    <source>
        <dbReference type="ARBA" id="ARBA00022725"/>
    </source>
</evidence>
<comment type="caution">
    <text evidence="11">The sequence shown here is derived from an EMBL/GenBank/DDBJ whole genome shotgun (WGS) entry which is preliminary data.</text>
</comment>
<dbReference type="InterPro" id="IPR004117">
    <property type="entry name" value="7tm6_olfct_rcpt"/>
</dbReference>
<dbReference type="Pfam" id="PF02949">
    <property type="entry name" value="7tm_6"/>
    <property type="match status" value="1"/>
</dbReference>
<evidence type="ECO:0000256" key="3">
    <source>
        <dbReference type="ARBA" id="ARBA00022606"/>
    </source>
</evidence>
<dbReference type="Proteomes" id="UP001566132">
    <property type="component" value="Unassembled WGS sequence"/>
</dbReference>
<keyword evidence="9 10" id="KW-0807">Transducer</keyword>
<dbReference type="PANTHER" id="PTHR21137:SF35">
    <property type="entry name" value="ODORANT RECEPTOR 19A-RELATED"/>
    <property type="match status" value="1"/>
</dbReference>
<keyword evidence="7 10" id="KW-0472">Membrane</keyword>
<keyword evidence="4 10" id="KW-0812">Transmembrane</keyword>
<dbReference type="EMBL" id="JBDJPC010000004">
    <property type="protein sequence ID" value="KAL1505722.1"/>
    <property type="molecule type" value="Genomic_DNA"/>
</dbReference>
<organism evidence="11 12">
    <name type="scientific">Hypothenemus hampei</name>
    <name type="common">Coffee berry borer</name>
    <dbReference type="NCBI Taxonomy" id="57062"/>
    <lineage>
        <taxon>Eukaryota</taxon>
        <taxon>Metazoa</taxon>
        <taxon>Ecdysozoa</taxon>
        <taxon>Arthropoda</taxon>
        <taxon>Hexapoda</taxon>
        <taxon>Insecta</taxon>
        <taxon>Pterygota</taxon>
        <taxon>Neoptera</taxon>
        <taxon>Endopterygota</taxon>
        <taxon>Coleoptera</taxon>
        <taxon>Polyphaga</taxon>
        <taxon>Cucujiformia</taxon>
        <taxon>Curculionidae</taxon>
        <taxon>Scolytinae</taxon>
        <taxon>Hypothenemus</taxon>
    </lineage>
</organism>
<keyword evidence="5 10" id="KW-0552">Olfaction</keyword>
<evidence type="ECO:0000256" key="8">
    <source>
        <dbReference type="ARBA" id="ARBA00023170"/>
    </source>
</evidence>
<keyword evidence="2" id="KW-1003">Cell membrane</keyword>